<sequence>MWDSVIECEPEISAESLPVTGVGAIPAVVEPPVAAPKGEDVGLSTISSSEIEVSYGHLLMQWTVVK</sequence>
<dbReference type="Proteomes" id="UP000054532">
    <property type="component" value="Unassembled WGS sequence"/>
</dbReference>
<gene>
    <name evidence="1" type="ORF">L914_02340</name>
</gene>
<reference evidence="1" key="1">
    <citation type="submission" date="2013-11" db="EMBL/GenBank/DDBJ databases">
        <title>The Genome Sequence of Phytophthora parasitica IAC_01/95.</title>
        <authorList>
            <consortium name="The Broad Institute Genomics Platform"/>
            <person name="Russ C."/>
            <person name="Tyler B."/>
            <person name="Panabieres F."/>
            <person name="Shan W."/>
            <person name="Tripathy S."/>
            <person name="Grunwald N."/>
            <person name="Machado M."/>
            <person name="Johnson C.S."/>
            <person name="Arredondo F."/>
            <person name="Hong C."/>
            <person name="Coffey M."/>
            <person name="Young S.K."/>
            <person name="Zeng Q."/>
            <person name="Gargeya S."/>
            <person name="Fitzgerald M."/>
            <person name="Abouelleil A."/>
            <person name="Alvarado L."/>
            <person name="Chapman S.B."/>
            <person name="Gainer-Dewar J."/>
            <person name="Goldberg J."/>
            <person name="Griggs A."/>
            <person name="Gujja S."/>
            <person name="Hansen M."/>
            <person name="Howarth C."/>
            <person name="Imamovic A."/>
            <person name="Ireland A."/>
            <person name="Larimer J."/>
            <person name="McCowan C."/>
            <person name="Murphy C."/>
            <person name="Pearson M."/>
            <person name="Poon T.W."/>
            <person name="Priest M."/>
            <person name="Roberts A."/>
            <person name="Saif S."/>
            <person name="Shea T."/>
            <person name="Sykes S."/>
            <person name="Wortman J."/>
            <person name="Nusbaum C."/>
            <person name="Birren B."/>
        </authorList>
    </citation>
    <scope>NUCLEOTIDE SEQUENCE [LARGE SCALE GENOMIC DNA]</scope>
    <source>
        <strain evidence="1">IAC_01/95</strain>
    </source>
</reference>
<organism evidence="1">
    <name type="scientific">Phytophthora nicotianae</name>
    <name type="common">Potato buckeye rot agent</name>
    <name type="synonym">Phytophthora parasitica</name>
    <dbReference type="NCBI Taxonomy" id="4792"/>
    <lineage>
        <taxon>Eukaryota</taxon>
        <taxon>Sar</taxon>
        <taxon>Stramenopiles</taxon>
        <taxon>Oomycota</taxon>
        <taxon>Peronosporomycetes</taxon>
        <taxon>Peronosporales</taxon>
        <taxon>Peronosporaceae</taxon>
        <taxon>Phytophthora</taxon>
    </lineage>
</organism>
<proteinExistence type="predicted"/>
<dbReference type="EMBL" id="KI691053">
    <property type="protein sequence ID" value="ETM54306.1"/>
    <property type="molecule type" value="Genomic_DNA"/>
</dbReference>
<evidence type="ECO:0000313" key="1">
    <source>
        <dbReference type="EMBL" id="ETM54306.1"/>
    </source>
</evidence>
<name>W2P0I3_PHYNI</name>
<protein>
    <submittedName>
        <fullName evidence="1">Uncharacterized protein</fullName>
    </submittedName>
</protein>
<dbReference type="AlphaFoldDB" id="W2P0I3"/>
<accession>W2P0I3</accession>